<dbReference type="EC" id="2.7.1.172" evidence="2"/>
<comment type="catalytic activity">
    <reaction evidence="7">
        <text>N(6)-D-ribulosyl-L-lysyl-[protein] + ATP = N(6)-(3-O-phospho-D-ribulosyl)-L-lysyl-[protein] + ADP + H(+)</text>
        <dbReference type="Rhea" id="RHEA:48432"/>
        <dbReference type="Rhea" id="RHEA-COMP:12103"/>
        <dbReference type="Rhea" id="RHEA-COMP:12104"/>
        <dbReference type="ChEBI" id="CHEBI:15378"/>
        <dbReference type="ChEBI" id="CHEBI:30616"/>
        <dbReference type="ChEBI" id="CHEBI:90418"/>
        <dbReference type="ChEBI" id="CHEBI:90420"/>
        <dbReference type="ChEBI" id="CHEBI:456216"/>
        <dbReference type="EC" id="2.7.1.172"/>
    </reaction>
    <physiologicalReaction direction="left-to-right" evidence="7">
        <dbReference type="Rhea" id="RHEA:48433"/>
    </physiologicalReaction>
</comment>
<dbReference type="GO" id="GO:0005737">
    <property type="term" value="C:cytoplasm"/>
    <property type="evidence" value="ECO:0007669"/>
    <property type="project" value="UniProtKB-ARBA"/>
</dbReference>
<dbReference type="PANTHER" id="PTHR12149:SF9">
    <property type="entry name" value="FRUCTOSAMINE-3-KINASE"/>
    <property type="match status" value="1"/>
</dbReference>
<dbReference type="InterPro" id="IPR016477">
    <property type="entry name" value="Fructo-/Ketosamine-3-kinase"/>
</dbReference>
<evidence type="ECO:0000256" key="1">
    <source>
        <dbReference type="ARBA" id="ARBA00009460"/>
    </source>
</evidence>
<keyword evidence="3" id="KW-0808">Transferase</keyword>
<protein>
    <recommendedName>
        <fullName evidence="2">protein-ribulosamine 3-kinase</fullName>
        <ecNumber evidence="2">2.7.1.172</ecNumber>
    </recommendedName>
</protein>
<evidence type="ECO:0000256" key="2">
    <source>
        <dbReference type="ARBA" id="ARBA00011961"/>
    </source>
</evidence>
<dbReference type="Gene3D" id="3.30.200.20">
    <property type="entry name" value="Phosphorylase Kinase, domain 1"/>
    <property type="match status" value="1"/>
</dbReference>
<comment type="caution">
    <text evidence="8">The sequence shown here is derived from an EMBL/GenBank/DDBJ whole genome shotgun (WGS) entry which is preliminary data.</text>
</comment>
<dbReference type="EMBL" id="JACASE010000006">
    <property type="protein sequence ID" value="KAF6456064.1"/>
    <property type="molecule type" value="Genomic_DNA"/>
</dbReference>
<evidence type="ECO:0000313" key="8">
    <source>
        <dbReference type="EMBL" id="KAF6456064.1"/>
    </source>
</evidence>
<dbReference type="GO" id="GO:0030389">
    <property type="term" value="P:fructosamine metabolic process"/>
    <property type="evidence" value="ECO:0007669"/>
    <property type="project" value="TreeGrafter"/>
</dbReference>
<organism evidence="8 9">
    <name type="scientific">Rousettus aegyptiacus</name>
    <name type="common">Egyptian fruit bat</name>
    <name type="synonym">Pteropus aegyptiacus</name>
    <dbReference type="NCBI Taxonomy" id="9407"/>
    <lineage>
        <taxon>Eukaryota</taxon>
        <taxon>Metazoa</taxon>
        <taxon>Chordata</taxon>
        <taxon>Craniata</taxon>
        <taxon>Vertebrata</taxon>
        <taxon>Euteleostomi</taxon>
        <taxon>Mammalia</taxon>
        <taxon>Eutheria</taxon>
        <taxon>Laurasiatheria</taxon>
        <taxon>Chiroptera</taxon>
        <taxon>Yinpterochiroptera</taxon>
        <taxon>Pteropodoidea</taxon>
        <taxon>Pteropodidae</taxon>
        <taxon>Rousettinae</taxon>
        <taxon>Rousettus</taxon>
    </lineage>
</organism>
<dbReference type="Proteomes" id="UP000593571">
    <property type="component" value="Unassembled WGS sequence"/>
</dbReference>
<evidence type="ECO:0000256" key="7">
    <source>
        <dbReference type="ARBA" id="ARBA00048655"/>
    </source>
</evidence>
<evidence type="ECO:0000256" key="3">
    <source>
        <dbReference type="ARBA" id="ARBA00022679"/>
    </source>
</evidence>
<dbReference type="GO" id="GO:0016301">
    <property type="term" value="F:kinase activity"/>
    <property type="evidence" value="ECO:0007669"/>
    <property type="project" value="UniProtKB-KW"/>
</dbReference>
<dbReference type="FunFam" id="3.30.200.20:FF:000264">
    <property type="entry name" value="Protein-ribulosamine 3-kinase, chloroplastic"/>
    <property type="match status" value="1"/>
</dbReference>
<name>A0A7J8G7E9_ROUAE</name>
<evidence type="ECO:0000313" key="9">
    <source>
        <dbReference type="Proteomes" id="UP000593571"/>
    </source>
</evidence>
<dbReference type="Pfam" id="PF03881">
    <property type="entry name" value="Fructosamin_kin"/>
    <property type="match status" value="1"/>
</dbReference>
<proteinExistence type="inferred from homology"/>
<dbReference type="PANTHER" id="PTHR12149">
    <property type="entry name" value="FRUCTOSAMINE 3 KINASE-RELATED PROTEIN"/>
    <property type="match status" value="1"/>
</dbReference>
<evidence type="ECO:0000256" key="6">
    <source>
        <dbReference type="ARBA" id="ARBA00022840"/>
    </source>
</evidence>
<dbReference type="AlphaFoldDB" id="A0A7J8G7E9"/>
<accession>A0A7J8G7E9</accession>
<evidence type="ECO:0000256" key="4">
    <source>
        <dbReference type="ARBA" id="ARBA00022741"/>
    </source>
</evidence>
<keyword evidence="5 8" id="KW-0418">Kinase</keyword>
<gene>
    <name evidence="8" type="ORF">HJG63_005218</name>
</gene>
<dbReference type="GO" id="GO:0005524">
    <property type="term" value="F:ATP binding"/>
    <property type="evidence" value="ECO:0007669"/>
    <property type="project" value="UniProtKB-KW"/>
</dbReference>
<dbReference type="GO" id="GO:0102193">
    <property type="term" value="F:protein-ribulosamine 3-kinase activity"/>
    <property type="evidence" value="ECO:0007669"/>
    <property type="project" value="UniProtKB-EC"/>
</dbReference>
<reference evidence="8 9" key="1">
    <citation type="journal article" date="2020" name="Nature">
        <title>Six reference-quality genomes reveal evolution of bat adaptations.</title>
        <authorList>
            <person name="Jebb D."/>
            <person name="Huang Z."/>
            <person name="Pippel M."/>
            <person name="Hughes G.M."/>
            <person name="Lavrichenko K."/>
            <person name="Devanna P."/>
            <person name="Winkler S."/>
            <person name="Jermiin L.S."/>
            <person name="Skirmuntt E.C."/>
            <person name="Katzourakis A."/>
            <person name="Burkitt-Gray L."/>
            <person name="Ray D.A."/>
            <person name="Sullivan K.A.M."/>
            <person name="Roscito J.G."/>
            <person name="Kirilenko B.M."/>
            <person name="Davalos L.M."/>
            <person name="Corthals A.P."/>
            <person name="Power M.L."/>
            <person name="Jones G."/>
            <person name="Ransome R.D."/>
            <person name="Dechmann D.K.N."/>
            <person name="Locatelli A.G."/>
            <person name="Puechmaille S.J."/>
            <person name="Fedrigo O."/>
            <person name="Jarvis E.D."/>
            <person name="Hiller M."/>
            <person name="Vernes S.C."/>
            <person name="Myers E.W."/>
            <person name="Teeling E.C."/>
        </authorList>
    </citation>
    <scope>NUCLEOTIDE SEQUENCE [LARGE SCALE GENOMIC DNA]</scope>
    <source>
        <strain evidence="8">MRouAeg1</strain>
        <tissue evidence="8">Muscle</tissue>
    </source>
</reference>
<evidence type="ECO:0000256" key="5">
    <source>
        <dbReference type="ARBA" id="ARBA00022777"/>
    </source>
</evidence>
<keyword evidence="9" id="KW-1185">Reference proteome</keyword>
<comment type="similarity">
    <text evidence="1">Belongs to the fructosamine kinase family.</text>
</comment>
<dbReference type="InterPro" id="IPR011009">
    <property type="entry name" value="Kinase-like_dom_sf"/>
</dbReference>
<keyword evidence="6" id="KW-0067">ATP-binding</keyword>
<keyword evidence="4" id="KW-0547">Nucleotide-binding</keyword>
<dbReference type="SUPFAM" id="SSF56112">
    <property type="entry name" value="Protein kinase-like (PK-like)"/>
    <property type="match status" value="1"/>
</dbReference>
<sequence>MEQLLRAELRTSTLRAFGSPGAGGISEGRAYDTDAGPVFVKVNHRAQARQMFEGEAASLEALRSTGTVRAPRPIKVIDLPGGGAAFAMEHLKMRSLSSQASKLGDQVAELHLYNQKLRDKLREEESTVGACRSLPCSLGPGAHPRVGTQGDVWLIVELQTSPSVVQSAA</sequence>